<dbReference type="Proteomes" id="UP001302602">
    <property type="component" value="Unassembled WGS sequence"/>
</dbReference>
<dbReference type="EMBL" id="MU853227">
    <property type="protein sequence ID" value="KAK4124223.1"/>
    <property type="molecule type" value="Genomic_DNA"/>
</dbReference>
<evidence type="ECO:0000313" key="2">
    <source>
        <dbReference type="Proteomes" id="UP001302602"/>
    </source>
</evidence>
<proteinExistence type="predicted"/>
<reference evidence="1" key="1">
    <citation type="journal article" date="2023" name="Mol. Phylogenet. Evol.">
        <title>Genome-scale phylogeny and comparative genomics of the fungal order Sordariales.</title>
        <authorList>
            <person name="Hensen N."/>
            <person name="Bonometti L."/>
            <person name="Westerberg I."/>
            <person name="Brannstrom I.O."/>
            <person name="Guillou S."/>
            <person name="Cros-Aarteil S."/>
            <person name="Calhoun S."/>
            <person name="Haridas S."/>
            <person name="Kuo A."/>
            <person name="Mondo S."/>
            <person name="Pangilinan J."/>
            <person name="Riley R."/>
            <person name="LaButti K."/>
            <person name="Andreopoulos B."/>
            <person name="Lipzen A."/>
            <person name="Chen C."/>
            <person name="Yan M."/>
            <person name="Daum C."/>
            <person name="Ng V."/>
            <person name="Clum A."/>
            <person name="Steindorff A."/>
            <person name="Ohm R.A."/>
            <person name="Martin F."/>
            <person name="Silar P."/>
            <person name="Natvig D.O."/>
            <person name="Lalanne C."/>
            <person name="Gautier V."/>
            <person name="Ament-Velasquez S.L."/>
            <person name="Kruys A."/>
            <person name="Hutchinson M.I."/>
            <person name="Powell A.J."/>
            <person name="Barry K."/>
            <person name="Miller A.N."/>
            <person name="Grigoriev I.V."/>
            <person name="Debuchy R."/>
            <person name="Gladieux P."/>
            <person name="Hiltunen Thoren M."/>
            <person name="Johannesson H."/>
        </authorList>
    </citation>
    <scope>NUCLEOTIDE SEQUENCE</scope>
    <source>
        <strain evidence="1">CBS 731.68</strain>
    </source>
</reference>
<dbReference type="GeneID" id="87823889"/>
<evidence type="ECO:0000313" key="1">
    <source>
        <dbReference type="EMBL" id="KAK4124223.1"/>
    </source>
</evidence>
<reference evidence="1" key="2">
    <citation type="submission" date="2023-05" db="EMBL/GenBank/DDBJ databases">
        <authorList>
            <consortium name="Lawrence Berkeley National Laboratory"/>
            <person name="Steindorff A."/>
            <person name="Hensen N."/>
            <person name="Bonometti L."/>
            <person name="Westerberg I."/>
            <person name="Brannstrom I.O."/>
            <person name="Guillou S."/>
            <person name="Cros-Aarteil S."/>
            <person name="Calhoun S."/>
            <person name="Haridas S."/>
            <person name="Kuo A."/>
            <person name="Mondo S."/>
            <person name="Pangilinan J."/>
            <person name="Riley R."/>
            <person name="Labutti K."/>
            <person name="Andreopoulos B."/>
            <person name="Lipzen A."/>
            <person name="Chen C."/>
            <person name="Yanf M."/>
            <person name="Daum C."/>
            <person name="Ng V."/>
            <person name="Clum A."/>
            <person name="Ohm R."/>
            <person name="Martin F."/>
            <person name="Silar P."/>
            <person name="Natvig D."/>
            <person name="Lalanne C."/>
            <person name="Gautier V."/>
            <person name="Ament-Velasquez S.L."/>
            <person name="Kruys A."/>
            <person name="Hutchinson M.I."/>
            <person name="Powell A.J."/>
            <person name="Barry K."/>
            <person name="Miller A.N."/>
            <person name="Grigoriev I.V."/>
            <person name="Debuchy R."/>
            <person name="Gladieux P."/>
            <person name="Thoren M.H."/>
            <person name="Johannesson H."/>
        </authorList>
    </citation>
    <scope>NUCLEOTIDE SEQUENCE</scope>
    <source>
        <strain evidence="1">CBS 731.68</strain>
    </source>
</reference>
<gene>
    <name evidence="1" type="ORF">N657DRAFT_384064</name>
</gene>
<dbReference type="AlphaFoldDB" id="A0AAN6Z468"/>
<comment type="caution">
    <text evidence="1">The sequence shown here is derived from an EMBL/GenBank/DDBJ whole genome shotgun (WGS) entry which is preliminary data.</text>
</comment>
<name>A0AAN6Z468_9PEZI</name>
<sequence>MVDEKRLRVSHMAYAWIGEKTARLPWTRGEACLGVSQVSHLLFWICMLVLPSAQFVKPRSSQVASISAVPLQKKGQATVKEAATWKFSSFPCRPRKPPWPAWGQWPHIDWQKDLRSKPLVPCLPHPMKFLHLHCCGV</sequence>
<keyword evidence="2" id="KW-1185">Reference proteome</keyword>
<accession>A0AAN6Z468</accession>
<protein>
    <submittedName>
        <fullName evidence="1">Uncharacterized protein</fullName>
    </submittedName>
</protein>
<organism evidence="1 2">
    <name type="scientific">Parathielavia appendiculata</name>
    <dbReference type="NCBI Taxonomy" id="2587402"/>
    <lineage>
        <taxon>Eukaryota</taxon>
        <taxon>Fungi</taxon>
        <taxon>Dikarya</taxon>
        <taxon>Ascomycota</taxon>
        <taxon>Pezizomycotina</taxon>
        <taxon>Sordariomycetes</taxon>
        <taxon>Sordariomycetidae</taxon>
        <taxon>Sordariales</taxon>
        <taxon>Chaetomiaceae</taxon>
        <taxon>Parathielavia</taxon>
    </lineage>
</organism>
<dbReference type="RefSeq" id="XP_062647994.1">
    <property type="nucleotide sequence ID" value="XM_062787119.1"/>
</dbReference>